<feature type="domain" description="Pyrroline-5-carboxylate reductase catalytic N-terminal" evidence="2">
    <location>
        <begin position="4"/>
        <end position="93"/>
    </location>
</feature>
<dbReference type="KEGG" id="prv:G7070_05240"/>
<organism evidence="3 4">
    <name type="scientific">Propioniciclava coleopterorum</name>
    <dbReference type="NCBI Taxonomy" id="2714937"/>
    <lineage>
        <taxon>Bacteria</taxon>
        <taxon>Bacillati</taxon>
        <taxon>Actinomycetota</taxon>
        <taxon>Actinomycetes</taxon>
        <taxon>Propionibacteriales</taxon>
        <taxon>Propionibacteriaceae</taxon>
        <taxon>Propioniciclava</taxon>
    </lineage>
</organism>
<reference evidence="3 4" key="1">
    <citation type="submission" date="2020-03" db="EMBL/GenBank/DDBJ databases">
        <title>Propioniciclava sp. nov., isolated from Hydrophilus acuminatus.</title>
        <authorList>
            <person name="Hyun D.-W."/>
            <person name="Bae J.-W."/>
        </authorList>
    </citation>
    <scope>NUCLEOTIDE SEQUENCE [LARGE SCALE GENOMIC DNA]</scope>
    <source>
        <strain evidence="3 4">HDW11</strain>
    </source>
</reference>
<keyword evidence="4" id="KW-1185">Reference proteome</keyword>
<evidence type="ECO:0000313" key="3">
    <source>
        <dbReference type="EMBL" id="QIK71787.1"/>
    </source>
</evidence>
<proteinExistence type="predicted"/>
<evidence type="ECO:0000313" key="4">
    <source>
        <dbReference type="Proteomes" id="UP000501058"/>
    </source>
</evidence>
<dbReference type="InterPro" id="IPR051267">
    <property type="entry name" value="STEAP_metalloreductase"/>
</dbReference>
<evidence type="ECO:0000256" key="1">
    <source>
        <dbReference type="ARBA" id="ARBA00023002"/>
    </source>
</evidence>
<evidence type="ECO:0000259" key="2">
    <source>
        <dbReference type="Pfam" id="PF03807"/>
    </source>
</evidence>
<dbReference type="SUPFAM" id="SSF51735">
    <property type="entry name" value="NAD(P)-binding Rossmann-fold domains"/>
    <property type="match status" value="1"/>
</dbReference>
<dbReference type="AlphaFoldDB" id="A0A6G7Y588"/>
<dbReference type="Proteomes" id="UP000501058">
    <property type="component" value="Chromosome"/>
</dbReference>
<accession>A0A6G7Y588</accession>
<dbReference type="InterPro" id="IPR028939">
    <property type="entry name" value="P5C_Rdtase_cat_N"/>
</dbReference>
<gene>
    <name evidence="3" type="ORF">G7070_05240</name>
</gene>
<keyword evidence="1" id="KW-0560">Oxidoreductase</keyword>
<sequence length="213" mass="22229">MTKRLGIIGAGKVGTTVGRLALAAGWEVRIAVSGRQPLQGLIVETMLPGARLLPEAQVVAESDIVLLAVPLSKVTTLDLPGLSGKVVVDAMNHWYPVDGALDDLEGASSSTAWVSGLNPAMRLVKSLNHLGYHDMETDARPPGDPDRRAVAVASDDPEARAQVAALLDDLGFDPVEFDAGAAGHLQGDSPVFGRWVDAAGLRAAIERARTTAA</sequence>
<dbReference type="Gene3D" id="3.40.50.720">
    <property type="entry name" value="NAD(P)-binding Rossmann-like Domain"/>
    <property type="match status" value="1"/>
</dbReference>
<dbReference type="EMBL" id="CP049865">
    <property type="protein sequence ID" value="QIK71787.1"/>
    <property type="molecule type" value="Genomic_DNA"/>
</dbReference>
<protein>
    <submittedName>
        <fullName evidence="3">NAD(P)-binding domain-containing protein</fullName>
    </submittedName>
</protein>
<dbReference type="RefSeq" id="WP_166232526.1">
    <property type="nucleotide sequence ID" value="NZ_CP049865.1"/>
</dbReference>
<dbReference type="InterPro" id="IPR036291">
    <property type="entry name" value="NAD(P)-bd_dom_sf"/>
</dbReference>
<name>A0A6G7Y588_9ACTN</name>
<dbReference type="PANTHER" id="PTHR14239:SF10">
    <property type="entry name" value="REDUCTASE"/>
    <property type="match status" value="1"/>
</dbReference>
<dbReference type="GO" id="GO:0016491">
    <property type="term" value="F:oxidoreductase activity"/>
    <property type="evidence" value="ECO:0007669"/>
    <property type="project" value="UniProtKB-KW"/>
</dbReference>
<dbReference type="PANTHER" id="PTHR14239">
    <property type="entry name" value="DUDULIN-RELATED"/>
    <property type="match status" value="1"/>
</dbReference>
<dbReference type="Pfam" id="PF03807">
    <property type="entry name" value="F420_oxidored"/>
    <property type="match status" value="1"/>
</dbReference>